<dbReference type="EMBL" id="DS022246">
    <property type="protein sequence ID" value="EWG43194.1"/>
    <property type="molecule type" value="Genomic_DNA"/>
</dbReference>
<name>W7M6S8_GIBM7</name>
<evidence type="ECO:0000313" key="1">
    <source>
        <dbReference type="EMBL" id="EWG43194.1"/>
    </source>
</evidence>
<dbReference type="RefSeq" id="XP_018749385.1">
    <property type="nucleotide sequence ID" value="XM_018904676.1"/>
</dbReference>
<protein>
    <submittedName>
        <fullName evidence="1">Uncharacterized protein</fullName>
    </submittedName>
</protein>
<organism evidence="1 2">
    <name type="scientific">Gibberella moniliformis (strain M3125 / FGSC 7600)</name>
    <name type="common">Maize ear and stalk rot fungus</name>
    <name type="synonym">Fusarium verticillioides</name>
    <dbReference type="NCBI Taxonomy" id="334819"/>
    <lineage>
        <taxon>Eukaryota</taxon>
        <taxon>Fungi</taxon>
        <taxon>Dikarya</taxon>
        <taxon>Ascomycota</taxon>
        <taxon>Pezizomycotina</taxon>
        <taxon>Sordariomycetes</taxon>
        <taxon>Hypocreomycetidae</taxon>
        <taxon>Hypocreales</taxon>
        <taxon>Nectriaceae</taxon>
        <taxon>Fusarium</taxon>
        <taxon>Fusarium fujikuroi species complex</taxon>
    </lineage>
</organism>
<keyword evidence="2" id="KW-1185">Reference proteome</keyword>
<sequence>MPSSRIPTPNRPTYDKPFHDMVASSTGQAVSDASVSCLPTGITALNLGQHRVEINPCRDSVARYGQSTSYNPVIAIFDDSLTSSVNYGLDIVLISPGNLDLVVLFDTLHVGIFMSQARLESYILWIMTELAISVHI</sequence>
<dbReference type="VEuPathDB" id="FungiDB:FVEG_15539"/>
<accession>W7M6S8</accession>
<evidence type="ECO:0000313" key="2">
    <source>
        <dbReference type="Proteomes" id="UP000009096"/>
    </source>
</evidence>
<dbReference type="AlphaFoldDB" id="W7M6S8"/>
<reference evidence="1 2" key="1">
    <citation type="journal article" date="2010" name="Nature">
        <title>Comparative genomics reveals mobile pathogenicity chromosomes in Fusarium.</title>
        <authorList>
            <person name="Ma L.J."/>
            <person name="van der Does H.C."/>
            <person name="Borkovich K.A."/>
            <person name="Coleman J.J."/>
            <person name="Daboussi M.J."/>
            <person name="Di Pietro A."/>
            <person name="Dufresne M."/>
            <person name="Freitag M."/>
            <person name="Grabherr M."/>
            <person name="Henrissat B."/>
            <person name="Houterman P.M."/>
            <person name="Kang S."/>
            <person name="Shim W.B."/>
            <person name="Woloshuk C."/>
            <person name="Xie X."/>
            <person name="Xu J.R."/>
            <person name="Antoniw J."/>
            <person name="Baker S.E."/>
            <person name="Bluhm B.H."/>
            <person name="Breakspear A."/>
            <person name="Brown D.W."/>
            <person name="Butchko R.A."/>
            <person name="Chapman S."/>
            <person name="Coulson R."/>
            <person name="Coutinho P.M."/>
            <person name="Danchin E.G."/>
            <person name="Diener A."/>
            <person name="Gale L.R."/>
            <person name="Gardiner D.M."/>
            <person name="Goff S."/>
            <person name="Hammond-Kosack K.E."/>
            <person name="Hilburn K."/>
            <person name="Hua-Van A."/>
            <person name="Jonkers W."/>
            <person name="Kazan K."/>
            <person name="Kodira C.D."/>
            <person name="Koehrsen M."/>
            <person name="Kumar L."/>
            <person name="Lee Y.H."/>
            <person name="Li L."/>
            <person name="Manners J.M."/>
            <person name="Miranda-Saavedra D."/>
            <person name="Mukherjee M."/>
            <person name="Park G."/>
            <person name="Park J."/>
            <person name="Park S.Y."/>
            <person name="Proctor R.H."/>
            <person name="Regev A."/>
            <person name="Ruiz-Roldan M.C."/>
            <person name="Sain D."/>
            <person name="Sakthikumar S."/>
            <person name="Sykes S."/>
            <person name="Schwartz D.C."/>
            <person name="Turgeon B.G."/>
            <person name="Wapinski I."/>
            <person name="Yoder O."/>
            <person name="Young S."/>
            <person name="Zeng Q."/>
            <person name="Zhou S."/>
            <person name="Galagan J."/>
            <person name="Cuomo C.A."/>
            <person name="Kistler H.C."/>
            <person name="Rep M."/>
        </authorList>
    </citation>
    <scope>NUCLEOTIDE SEQUENCE [LARGE SCALE GENOMIC DNA]</scope>
    <source>
        <strain evidence="2">M3125 / FGSC 7600</strain>
    </source>
</reference>
<proteinExistence type="predicted"/>
<dbReference type="KEGG" id="fvr:FVEG_15539"/>
<dbReference type="EMBL" id="CM000581">
    <property type="protein sequence ID" value="EWG43194.1"/>
    <property type="molecule type" value="Genomic_DNA"/>
</dbReference>
<dbReference type="GeneID" id="30072415"/>
<gene>
    <name evidence="1" type="ORF">FVEG_15539</name>
</gene>
<dbReference type="Proteomes" id="UP000009096">
    <property type="component" value="Chromosome 4"/>
</dbReference>